<organism evidence="2 3">
    <name type="scientific">Faecalibacterium prausnitzii M21/2</name>
    <dbReference type="NCBI Taxonomy" id="411485"/>
    <lineage>
        <taxon>Bacteria</taxon>
        <taxon>Bacillati</taxon>
        <taxon>Bacillota</taxon>
        <taxon>Clostridia</taxon>
        <taxon>Eubacteriales</taxon>
        <taxon>Oscillospiraceae</taxon>
        <taxon>Faecalibacterium</taxon>
    </lineage>
</organism>
<gene>
    <name evidence="2" type="ORF">FAEPRAM212_02643</name>
</gene>
<reference evidence="2 3" key="1">
    <citation type="submission" date="2007-09" db="EMBL/GenBank/DDBJ databases">
        <title>Draft genome sequence of Faecalibacterium prausnitzii M21/2.</title>
        <authorList>
            <person name="Sudarsanam P."/>
            <person name="Ley R."/>
            <person name="Guruge J."/>
            <person name="Turnbaugh P.J."/>
            <person name="Mahowald M."/>
            <person name="Liep D."/>
            <person name="Gordon J."/>
        </authorList>
    </citation>
    <scope>NUCLEOTIDE SEQUENCE [LARGE SCALE GENOMIC DNA]</scope>
    <source>
        <strain evidence="2 3">M21/2</strain>
    </source>
</reference>
<evidence type="ECO:0000313" key="2">
    <source>
        <dbReference type="EMBL" id="EDP19860.1"/>
    </source>
</evidence>
<sequence>MPRCAAGTLIHIIIKFGGKYNARVAVFVPTAGNRRCIAACAQDFYIFLTLHGFYISAISDFTLFFYT</sequence>
<keyword evidence="1" id="KW-0812">Transmembrane</keyword>
<dbReference type="AlphaFoldDB" id="A8SF30"/>
<accession>A8SF30</accession>
<proteinExistence type="predicted"/>
<comment type="caution">
    <text evidence="2">The sequence shown here is derived from an EMBL/GenBank/DDBJ whole genome shotgun (WGS) entry which is preliminary data.</text>
</comment>
<keyword evidence="1" id="KW-0472">Membrane</keyword>
<reference evidence="2 3" key="2">
    <citation type="submission" date="2007-09" db="EMBL/GenBank/DDBJ databases">
        <authorList>
            <person name="Fulton L."/>
            <person name="Clifton S."/>
            <person name="Fulton B."/>
            <person name="Xu J."/>
            <person name="Minx P."/>
            <person name="Pepin K.H."/>
            <person name="Johnson M."/>
            <person name="Thiruvilangam P."/>
            <person name="Bhonagiri V."/>
            <person name="Nash W.E."/>
            <person name="Mardis E.R."/>
            <person name="Wilson R.K."/>
        </authorList>
    </citation>
    <scope>NUCLEOTIDE SEQUENCE [LARGE SCALE GENOMIC DNA]</scope>
    <source>
        <strain evidence="2 3">M21/2</strain>
    </source>
</reference>
<evidence type="ECO:0000313" key="3">
    <source>
        <dbReference type="Proteomes" id="UP000005945"/>
    </source>
</evidence>
<dbReference type="EMBL" id="ABED02000029">
    <property type="protein sequence ID" value="EDP19860.1"/>
    <property type="molecule type" value="Genomic_DNA"/>
</dbReference>
<dbReference type="Proteomes" id="UP000005945">
    <property type="component" value="Unassembled WGS sequence"/>
</dbReference>
<feature type="transmembrane region" description="Helical" evidence="1">
    <location>
        <begin position="44"/>
        <end position="66"/>
    </location>
</feature>
<name>A8SF30_9FIRM</name>
<dbReference type="HOGENOM" id="CLU_2806119_0_0_9"/>
<evidence type="ECO:0000256" key="1">
    <source>
        <dbReference type="SAM" id="Phobius"/>
    </source>
</evidence>
<keyword evidence="1" id="KW-1133">Transmembrane helix</keyword>
<protein>
    <submittedName>
        <fullName evidence="2">Uncharacterized protein</fullName>
    </submittedName>
</protein>